<protein>
    <recommendedName>
        <fullName evidence="3">HK97 gp10 family phage protein</fullName>
    </recommendedName>
</protein>
<dbReference type="NCBIfam" id="TIGR01725">
    <property type="entry name" value="phge_HK97_gp10"/>
    <property type="match status" value="1"/>
</dbReference>
<sequence length="106" mass="11657">MEPVRAKAEQLAPTDTGDLAIAVSISSKARKRRAPPGTVEIYMGVETGQGQVGSNQEFGNVNHAAQPFMRPAWNPMRYQVLDVFGGRMMEEVEKSARRAAKRAAKR</sequence>
<reference evidence="1" key="2">
    <citation type="submission" date="2023-01" db="EMBL/GenBank/DDBJ databases">
        <title>Draft genome sequence of Algimonas porphyrae strain NBRC 108216.</title>
        <authorList>
            <person name="Sun Q."/>
            <person name="Mori K."/>
        </authorList>
    </citation>
    <scope>NUCLEOTIDE SEQUENCE</scope>
    <source>
        <strain evidence="1">NBRC 108216</strain>
    </source>
</reference>
<dbReference type="Proteomes" id="UP001161390">
    <property type="component" value="Unassembled WGS sequence"/>
</dbReference>
<organism evidence="1 2">
    <name type="scientific">Algimonas porphyrae</name>
    <dbReference type="NCBI Taxonomy" id="1128113"/>
    <lineage>
        <taxon>Bacteria</taxon>
        <taxon>Pseudomonadati</taxon>
        <taxon>Pseudomonadota</taxon>
        <taxon>Alphaproteobacteria</taxon>
        <taxon>Maricaulales</taxon>
        <taxon>Robiginitomaculaceae</taxon>
        <taxon>Algimonas</taxon>
    </lineage>
</organism>
<gene>
    <name evidence="1" type="ORF">GCM10007854_13450</name>
</gene>
<evidence type="ECO:0008006" key="3">
    <source>
        <dbReference type="Google" id="ProtNLM"/>
    </source>
</evidence>
<evidence type="ECO:0000313" key="2">
    <source>
        <dbReference type="Proteomes" id="UP001161390"/>
    </source>
</evidence>
<comment type="caution">
    <text evidence="1">The sequence shown here is derived from an EMBL/GenBank/DDBJ whole genome shotgun (WGS) entry which is preliminary data.</text>
</comment>
<name>A0ABQ5V167_9PROT</name>
<reference evidence="1" key="1">
    <citation type="journal article" date="2014" name="Int. J. Syst. Evol. Microbiol.">
        <title>Complete genome of a new Firmicutes species belonging to the dominant human colonic microbiota ('Ruminococcus bicirculans') reveals two chromosomes and a selective capacity to utilize plant glucans.</title>
        <authorList>
            <consortium name="NISC Comparative Sequencing Program"/>
            <person name="Wegmann U."/>
            <person name="Louis P."/>
            <person name="Goesmann A."/>
            <person name="Henrissat B."/>
            <person name="Duncan S.H."/>
            <person name="Flint H.J."/>
        </authorList>
    </citation>
    <scope>NUCLEOTIDE SEQUENCE</scope>
    <source>
        <strain evidence="1">NBRC 108216</strain>
    </source>
</reference>
<dbReference type="EMBL" id="BSNJ01000002">
    <property type="protein sequence ID" value="GLQ20390.1"/>
    <property type="molecule type" value="Genomic_DNA"/>
</dbReference>
<keyword evidence="2" id="KW-1185">Reference proteome</keyword>
<proteinExistence type="predicted"/>
<dbReference type="InterPro" id="IPR010064">
    <property type="entry name" value="HK97-gp10_tail"/>
</dbReference>
<accession>A0ABQ5V167</accession>
<evidence type="ECO:0000313" key="1">
    <source>
        <dbReference type="EMBL" id="GLQ20390.1"/>
    </source>
</evidence>